<dbReference type="Proteomes" id="UP000054560">
    <property type="component" value="Unassembled WGS sequence"/>
</dbReference>
<reference evidence="1 2" key="1">
    <citation type="submission" date="2011-02" db="EMBL/GenBank/DDBJ databases">
        <title>The Genome Sequence of Sphaeroforma arctica JP610.</title>
        <authorList>
            <consortium name="The Broad Institute Genome Sequencing Platform"/>
            <person name="Russ C."/>
            <person name="Cuomo C."/>
            <person name="Young S.K."/>
            <person name="Zeng Q."/>
            <person name="Gargeya S."/>
            <person name="Alvarado L."/>
            <person name="Berlin A."/>
            <person name="Chapman S.B."/>
            <person name="Chen Z."/>
            <person name="Freedman E."/>
            <person name="Gellesch M."/>
            <person name="Goldberg J."/>
            <person name="Griggs A."/>
            <person name="Gujja S."/>
            <person name="Heilman E."/>
            <person name="Heiman D."/>
            <person name="Howarth C."/>
            <person name="Mehta T."/>
            <person name="Neiman D."/>
            <person name="Pearson M."/>
            <person name="Roberts A."/>
            <person name="Saif S."/>
            <person name="Shea T."/>
            <person name="Shenoy N."/>
            <person name="Sisk P."/>
            <person name="Stolte C."/>
            <person name="Sykes S."/>
            <person name="White J."/>
            <person name="Yandava C."/>
            <person name="Burger G."/>
            <person name="Gray M.W."/>
            <person name="Holland P.W.H."/>
            <person name="King N."/>
            <person name="Lang F.B.F."/>
            <person name="Roger A.J."/>
            <person name="Ruiz-Trillo I."/>
            <person name="Haas B."/>
            <person name="Nusbaum C."/>
            <person name="Birren B."/>
        </authorList>
    </citation>
    <scope>NUCLEOTIDE SEQUENCE [LARGE SCALE GENOMIC DNA]</scope>
    <source>
        <strain evidence="1 2">JP610</strain>
    </source>
</reference>
<dbReference type="EMBL" id="KQ241638">
    <property type="protein sequence ID" value="KNC86741.1"/>
    <property type="molecule type" value="Genomic_DNA"/>
</dbReference>
<gene>
    <name evidence="1" type="ORF">SARC_01120</name>
</gene>
<keyword evidence="2" id="KW-1185">Reference proteome</keyword>
<evidence type="ECO:0000313" key="1">
    <source>
        <dbReference type="EMBL" id="KNC86741.1"/>
    </source>
</evidence>
<evidence type="ECO:0000313" key="2">
    <source>
        <dbReference type="Proteomes" id="UP000054560"/>
    </source>
</evidence>
<sequence>MNDLTKHVPGSLVIVSEDDILLAMLKVKSADSIGGYEVVRVDPSVIEDLNFVQKCIIGSDLGVKDLNRSLMYVDQTSALGLQIEQWLKRTLQKPLVYSCVKEVRANVVKFLEVFEICAHKRMEQDSFQCGFEMWIAYTALVKLEYIRRDGRHFLYLPKMVFAAFPDDVRLVINQLEPTGDADMVGRLLEAYLNQFVMTYSVLLREPAIRTVVQDTEINVEDRFPELSTIVDIITPLIERVPPVEQQSADV</sequence>
<dbReference type="RefSeq" id="XP_014160643.1">
    <property type="nucleotide sequence ID" value="XM_014305168.1"/>
</dbReference>
<dbReference type="OrthoDB" id="10679965at2759"/>
<name>A0A0L0GCX4_9EUKA</name>
<proteinExistence type="predicted"/>
<dbReference type="AlphaFoldDB" id="A0A0L0GCX4"/>
<accession>A0A0L0GCX4</accession>
<organism evidence="1 2">
    <name type="scientific">Sphaeroforma arctica JP610</name>
    <dbReference type="NCBI Taxonomy" id="667725"/>
    <lineage>
        <taxon>Eukaryota</taxon>
        <taxon>Ichthyosporea</taxon>
        <taxon>Ichthyophonida</taxon>
        <taxon>Sphaeroforma</taxon>
    </lineage>
</organism>
<dbReference type="GeneID" id="25901624"/>
<protein>
    <submittedName>
        <fullName evidence="1">Uncharacterized protein</fullName>
    </submittedName>
</protein>